<gene>
    <name evidence="3" type="ORF">SO694_00146040</name>
</gene>
<feature type="chain" id="PRO_5046617392" evidence="2">
    <location>
        <begin position="17"/>
        <end position="282"/>
    </location>
</feature>
<organism evidence="3 4">
    <name type="scientific">Aureococcus anophagefferens</name>
    <name type="common">Harmful bloom alga</name>
    <dbReference type="NCBI Taxonomy" id="44056"/>
    <lineage>
        <taxon>Eukaryota</taxon>
        <taxon>Sar</taxon>
        <taxon>Stramenopiles</taxon>
        <taxon>Ochrophyta</taxon>
        <taxon>Pelagophyceae</taxon>
        <taxon>Pelagomonadales</taxon>
        <taxon>Pelagomonadaceae</taxon>
        <taxon>Aureococcus</taxon>
    </lineage>
</organism>
<dbReference type="Proteomes" id="UP001363151">
    <property type="component" value="Unassembled WGS sequence"/>
</dbReference>
<evidence type="ECO:0000313" key="3">
    <source>
        <dbReference type="EMBL" id="KAK7234093.1"/>
    </source>
</evidence>
<keyword evidence="4" id="KW-1185">Reference proteome</keyword>
<evidence type="ECO:0000256" key="1">
    <source>
        <dbReference type="SAM" id="MobiDB-lite"/>
    </source>
</evidence>
<proteinExistence type="predicted"/>
<feature type="region of interest" description="Disordered" evidence="1">
    <location>
        <begin position="194"/>
        <end position="230"/>
    </location>
</feature>
<feature type="compositionally biased region" description="Basic and acidic residues" evidence="1">
    <location>
        <begin position="194"/>
        <end position="211"/>
    </location>
</feature>
<sequence length="282" mass="30757">MTAALRLCLIVALAAAKPLSFCDSLGYLAVNATHRRLGAGGRGQQHALPESRGRSKPERLPPTPGGLPRSSVPAHEARLAALEARRGGKTPREPKAGWWETTAESASANPAEHEQARDARSQPKVRAPKHAPLPKAKPATGKHRSGGARERWHGAKASAPRGWWETSRRYGAQRKESYELLRFLDPSMVDADAARYRDERGDDERRDEPRRRLAGPRGSSAADEKRSIPHQRQLAKQREVAAHCPSEKGPGVGRGCLAFFVHVAKCGGTSFSARRSSASMHF</sequence>
<feature type="compositionally biased region" description="Basic and acidic residues" evidence="1">
    <location>
        <begin position="111"/>
        <end position="121"/>
    </location>
</feature>
<evidence type="ECO:0000313" key="4">
    <source>
        <dbReference type="Proteomes" id="UP001363151"/>
    </source>
</evidence>
<accession>A0ABR1FNG5</accession>
<feature type="signal peptide" evidence="2">
    <location>
        <begin position="1"/>
        <end position="16"/>
    </location>
</feature>
<dbReference type="EMBL" id="JBBJCI010000348">
    <property type="protein sequence ID" value="KAK7234093.1"/>
    <property type="molecule type" value="Genomic_DNA"/>
</dbReference>
<evidence type="ECO:0000256" key="2">
    <source>
        <dbReference type="SAM" id="SignalP"/>
    </source>
</evidence>
<name>A0ABR1FNG5_AURAN</name>
<reference evidence="3 4" key="1">
    <citation type="submission" date="2024-03" db="EMBL/GenBank/DDBJ databases">
        <title>Aureococcus anophagefferens CCMP1851 and Kratosvirus quantuckense: Draft genome of a second virus-susceptible host strain in the model system.</title>
        <authorList>
            <person name="Chase E."/>
            <person name="Truchon A.R."/>
            <person name="Schepens W."/>
            <person name="Wilhelm S.W."/>
        </authorList>
    </citation>
    <scope>NUCLEOTIDE SEQUENCE [LARGE SCALE GENOMIC DNA]</scope>
    <source>
        <strain evidence="3 4">CCMP1851</strain>
    </source>
</reference>
<protein>
    <submittedName>
        <fullName evidence="3">Uncharacterized protein</fullName>
    </submittedName>
</protein>
<feature type="region of interest" description="Disordered" evidence="1">
    <location>
        <begin position="38"/>
        <end position="164"/>
    </location>
</feature>
<feature type="compositionally biased region" description="Basic and acidic residues" evidence="1">
    <location>
        <begin position="75"/>
        <end position="95"/>
    </location>
</feature>
<keyword evidence="2" id="KW-0732">Signal</keyword>
<feature type="compositionally biased region" description="Basic and acidic residues" evidence="1">
    <location>
        <begin position="49"/>
        <end position="59"/>
    </location>
</feature>
<comment type="caution">
    <text evidence="3">The sequence shown here is derived from an EMBL/GenBank/DDBJ whole genome shotgun (WGS) entry which is preliminary data.</text>
</comment>